<sequence length="864" mass="92478">MEVGFISADTTTVGEVFVGRGCELETLAVSAEQVRSSRGPVVVCIHGEEGIGKTALLNRFLTTLDGFTVLRATCDPSESDMPLGLVGQLAGRVPKAQVQRYPFITKLTPAPGAIPTPALSAVGVQLRLLIDELLDSGPVTVAVDDLQWADWTSVQVLRVALRQRHGEPLLVLAACPSSPGTSAVGNTAVRFVEDLGELVHLPLAGLDAGSVATLASLHTTAPWSRRALEELCRRTEGHPLYLQLVLADSDNPRDRFQVPGSLVATMRLRLDGLDTECRRLLDALAVLNAFVPPSAGGAVAGLADPQPALQRLLQLGLVQWQGAGSTLIGVAHELQREAVYTALTPTRRRELHTAAVSVVEGPSQWAHRVAAAQQSDTKLIAAELEEAAWERIAEGDTDLAATWLLWAADLADRREDRERRLLTAVIQLLSGRRMDRAHPLLESAQSCAPSPLKDCALGVAAGYRGAYAMARERLTAAMKAAHVAGPEWVVAEAGNFMASLACWHGLGEAGLRYARQVLDTSGAVAHLAAPARSSMFLGHLLVDGPEAALARVSDAVEPWTREMGGQEVPACGYWHACMALAHIATAKPAASERHAQMALSTSPTTSSEAWSGDLAYFCLSLGQYLLGAWERSAVNAEHCISIAEGLEHSWACSRAYAVASLTTSGRGEFERAQAHVEAAQQWAYQVGPPQFMVYPALAQAVLSQARGDHEGMAAALLPLWTDPGGWIRAYRSWWLPLLAEALVGTGQIRQATSAVEELQQLTRYGSSLAVVEAWLSGLLLESHGAIDEAAAAYTAGLALPERPENIPLHRARLEQAYGRLLSAQGMEHAAIAHLRHAHSRFQALGAAPFLKRCREDLVGLLRIG</sequence>
<dbReference type="EMBL" id="CP108140">
    <property type="protein sequence ID" value="WTP91464.1"/>
    <property type="molecule type" value="Genomic_DNA"/>
</dbReference>
<keyword evidence="1" id="KW-0547">Nucleotide-binding</keyword>
<dbReference type="GO" id="GO:0005524">
    <property type="term" value="F:ATP binding"/>
    <property type="evidence" value="ECO:0007669"/>
    <property type="project" value="UniProtKB-KW"/>
</dbReference>
<dbReference type="GO" id="GO:0004016">
    <property type="term" value="F:adenylate cyclase activity"/>
    <property type="evidence" value="ECO:0007669"/>
    <property type="project" value="TreeGrafter"/>
</dbReference>
<dbReference type="SUPFAM" id="SSF52540">
    <property type="entry name" value="P-loop containing nucleoside triphosphate hydrolases"/>
    <property type="match status" value="1"/>
</dbReference>
<organism evidence="4">
    <name type="scientific">Streptomyces sp. NBC_00180</name>
    <dbReference type="NCBI Taxonomy" id="2903632"/>
    <lineage>
        <taxon>Bacteria</taxon>
        <taxon>Bacillati</taxon>
        <taxon>Actinomycetota</taxon>
        <taxon>Actinomycetes</taxon>
        <taxon>Kitasatosporales</taxon>
        <taxon>Streptomycetaceae</taxon>
        <taxon>Streptomyces</taxon>
    </lineage>
</organism>
<proteinExistence type="predicted"/>
<dbReference type="InterPro" id="IPR027417">
    <property type="entry name" value="P-loop_NTPase"/>
</dbReference>
<evidence type="ECO:0000313" key="4">
    <source>
        <dbReference type="EMBL" id="WTP91464.1"/>
    </source>
</evidence>
<accession>A0AAU1IBB1</accession>
<dbReference type="PANTHER" id="PTHR16305:SF28">
    <property type="entry name" value="GUANYLATE CYCLASE DOMAIN-CONTAINING PROTEIN"/>
    <property type="match status" value="1"/>
</dbReference>
<feature type="domain" description="Orc1-like AAA ATPase" evidence="3">
    <location>
        <begin position="17"/>
        <end position="171"/>
    </location>
</feature>
<dbReference type="Pfam" id="PF13191">
    <property type="entry name" value="AAA_16"/>
    <property type="match status" value="1"/>
</dbReference>
<protein>
    <submittedName>
        <fullName evidence="4">AAA family ATPase</fullName>
    </submittedName>
</protein>
<reference evidence="4" key="1">
    <citation type="submission" date="2022-10" db="EMBL/GenBank/DDBJ databases">
        <title>The complete genomes of actinobacterial strains from the NBC collection.</title>
        <authorList>
            <person name="Joergensen T.S."/>
            <person name="Alvarez Arevalo M."/>
            <person name="Sterndorff E.B."/>
            <person name="Faurdal D."/>
            <person name="Vuksanovic O."/>
            <person name="Mourched A.-S."/>
            <person name="Charusanti P."/>
            <person name="Shaw S."/>
            <person name="Blin K."/>
            <person name="Weber T."/>
        </authorList>
    </citation>
    <scope>NUCLEOTIDE SEQUENCE</scope>
    <source>
        <strain evidence="4">NBC 00180</strain>
    </source>
</reference>
<evidence type="ECO:0000256" key="2">
    <source>
        <dbReference type="ARBA" id="ARBA00022840"/>
    </source>
</evidence>
<dbReference type="GO" id="GO:0005737">
    <property type="term" value="C:cytoplasm"/>
    <property type="evidence" value="ECO:0007669"/>
    <property type="project" value="TreeGrafter"/>
</dbReference>
<evidence type="ECO:0000259" key="3">
    <source>
        <dbReference type="Pfam" id="PF13191"/>
    </source>
</evidence>
<gene>
    <name evidence="4" type="ORF">OG477_42080</name>
</gene>
<name>A0AAU1IBB1_9ACTN</name>
<dbReference type="AlphaFoldDB" id="A0AAU1IBB1"/>
<dbReference type="InterPro" id="IPR041664">
    <property type="entry name" value="AAA_16"/>
</dbReference>
<keyword evidence="2" id="KW-0067">ATP-binding</keyword>
<evidence type="ECO:0000256" key="1">
    <source>
        <dbReference type="ARBA" id="ARBA00022741"/>
    </source>
</evidence>
<dbReference type="PANTHER" id="PTHR16305">
    <property type="entry name" value="TESTICULAR SOLUBLE ADENYLYL CYCLASE"/>
    <property type="match status" value="1"/>
</dbReference>